<evidence type="ECO:0000256" key="1">
    <source>
        <dbReference type="SAM" id="MobiDB-lite"/>
    </source>
</evidence>
<comment type="caution">
    <text evidence="2">The sequence shown here is derived from an EMBL/GenBank/DDBJ whole genome shotgun (WGS) entry which is preliminary data.</text>
</comment>
<feature type="compositionally biased region" description="Polar residues" evidence="1">
    <location>
        <begin position="1"/>
        <end position="11"/>
    </location>
</feature>
<accession>A0A922MZC3</accession>
<protein>
    <submittedName>
        <fullName evidence="2">Uncharacterized protein</fullName>
    </submittedName>
</protein>
<feature type="region of interest" description="Disordered" evidence="1">
    <location>
        <begin position="294"/>
        <end position="313"/>
    </location>
</feature>
<sequence length="313" mass="35497">MLVFHNTTINFFRQKPPPNDTPSNPPKSPTTTNNERPKSPVPDKTSLPEKEESSALTERVRSPIEEARSSTERARSPSERARSPSERARSPSERARSPVDRTRSPVDRARSPVDRARSPIAPIISRSPSLTKPDTCDSSTVSVPSPVDAEKMIDDLQKEALCNTTKVVKKQPHIDQKEDIEDMITNYHIKNKVPNPALLADLAPEPPDQGIPEQRSETIEIEDVKEAEPDWRFDGSFIPAFWGSRDFAGLTRVALLAFWGYDHWRFDGSCISAFWEFGDWRWKHGRRWQWRLPDGAGERPGGCRPEHTTLDSR</sequence>
<evidence type="ECO:0000313" key="3">
    <source>
        <dbReference type="Proteomes" id="UP000814243"/>
    </source>
</evidence>
<dbReference type="EMBL" id="JACEFF010000025">
    <property type="protein sequence ID" value="KAH9645536.1"/>
    <property type="molecule type" value="Genomic_DNA"/>
</dbReference>
<feature type="compositionally biased region" description="Basic and acidic residues" evidence="1">
    <location>
        <begin position="304"/>
        <end position="313"/>
    </location>
</feature>
<feature type="compositionally biased region" description="Basic and acidic residues" evidence="1">
    <location>
        <begin position="46"/>
        <end position="117"/>
    </location>
</feature>
<feature type="compositionally biased region" description="Pro residues" evidence="1">
    <location>
        <begin position="15"/>
        <end position="28"/>
    </location>
</feature>
<feature type="region of interest" description="Disordered" evidence="1">
    <location>
        <begin position="1"/>
        <end position="145"/>
    </location>
</feature>
<feature type="compositionally biased region" description="Low complexity" evidence="1">
    <location>
        <begin position="136"/>
        <end position="145"/>
    </location>
</feature>
<proteinExistence type="predicted"/>
<reference evidence="2" key="1">
    <citation type="journal article" date="2021" name="G3 (Bethesda)">
        <title>Genome and transcriptome analysis of the beet armyworm Spodoptera exigua reveals targets for pest control. .</title>
        <authorList>
            <person name="Simon S."/>
            <person name="Breeschoten T."/>
            <person name="Jansen H.J."/>
            <person name="Dirks R.P."/>
            <person name="Schranz M.E."/>
            <person name="Ros V.I.D."/>
        </authorList>
    </citation>
    <scope>NUCLEOTIDE SEQUENCE</scope>
    <source>
        <strain evidence="2">TB_SE_WUR_2020</strain>
    </source>
</reference>
<gene>
    <name evidence="2" type="ORF">HF086_006693</name>
</gene>
<dbReference type="Proteomes" id="UP000814243">
    <property type="component" value="Unassembled WGS sequence"/>
</dbReference>
<evidence type="ECO:0000313" key="2">
    <source>
        <dbReference type="EMBL" id="KAH9645536.1"/>
    </source>
</evidence>
<name>A0A922MZC3_SPOEX</name>
<organism evidence="2 3">
    <name type="scientific">Spodoptera exigua</name>
    <name type="common">Beet armyworm</name>
    <name type="synonym">Noctua fulgens</name>
    <dbReference type="NCBI Taxonomy" id="7107"/>
    <lineage>
        <taxon>Eukaryota</taxon>
        <taxon>Metazoa</taxon>
        <taxon>Ecdysozoa</taxon>
        <taxon>Arthropoda</taxon>
        <taxon>Hexapoda</taxon>
        <taxon>Insecta</taxon>
        <taxon>Pterygota</taxon>
        <taxon>Neoptera</taxon>
        <taxon>Endopterygota</taxon>
        <taxon>Lepidoptera</taxon>
        <taxon>Glossata</taxon>
        <taxon>Ditrysia</taxon>
        <taxon>Noctuoidea</taxon>
        <taxon>Noctuidae</taxon>
        <taxon>Amphipyrinae</taxon>
        <taxon>Spodoptera</taxon>
    </lineage>
</organism>
<feature type="compositionally biased region" description="Low complexity" evidence="1">
    <location>
        <begin position="118"/>
        <end position="129"/>
    </location>
</feature>
<dbReference type="AlphaFoldDB" id="A0A922MZC3"/>